<protein>
    <submittedName>
        <fullName evidence="1">Uncharacterized protein</fullName>
    </submittedName>
</protein>
<dbReference type="EMBL" id="BAABWD010000010">
    <property type="protein sequence ID" value="GAA6133191.1"/>
    <property type="molecule type" value="Genomic_DNA"/>
</dbReference>
<dbReference type="Proteomes" id="UP001486808">
    <property type="component" value="Unassembled WGS sequence"/>
</dbReference>
<comment type="caution">
    <text evidence="1">The sequence shown here is derived from an EMBL/GenBank/DDBJ whole genome shotgun (WGS) entry which is preliminary data.</text>
</comment>
<organism evidence="1 2">
    <name type="scientific">Halopseudomonas sabulinigri</name>
    <dbReference type="NCBI Taxonomy" id="472181"/>
    <lineage>
        <taxon>Bacteria</taxon>
        <taxon>Pseudomonadati</taxon>
        <taxon>Pseudomonadota</taxon>
        <taxon>Gammaproteobacteria</taxon>
        <taxon>Pseudomonadales</taxon>
        <taxon>Pseudomonadaceae</taxon>
        <taxon>Halopseudomonas</taxon>
    </lineage>
</organism>
<keyword evidence="2" id="KW-1185">Reference proteome</keyword>
<gene>
    <name evidence="1" type="ORF">NBRC116187_35520</name>
</gene>
<evidence type="ECO:0000313" key="2">
    <source>
        <dbReference type="Proteomes" id="UP001486808"/>
    </source>
</evidence>
<proteinExistence type="predicted"/>
<reference evidence="1 2" key="1">
    <citation type="submission" date="2024-04" db="EMBL/GenBank/DDBJ databases">
        <title>Draft genome sequence of Halopseudomonas sabulinigri NBRC 116187.</title>
        <authorList>
            <person name="Miyakawa T."/>
            <person name="Kusuya Y."/>
            <person name="Miura T."/>
        </authorList>
    </citation>
    <scope>NUCLEOTIDE SEQUENCE [LARGE SCALE GENOMIC DNA]</scope>
    <source>
        <strain evidence="1 2">4NH20-0042</strain>
    </source>
</reference>
<sequence length="141" mass="15130">MYIHYKKSALSLLQAELEALKLLPEQAPVGDAVASKSGADYQDILDVSKEINFPVNAWVNCLKVPEQASVTITMFEWNTASGLLSARLAVPDRGAVDAYIAAMLLADQPCAVQVRQEELAPNGGYTLSIDLQAILPGQGKS</sequence>
<accession>A0ABP9ZUN9</accession>
<name>A0ABP9ZUN9_9GAMM</name>
<evidence type="ECO:0000313" key="1">
    <source>
        <dbReference type="EMBL" id="GAA6133191.1"/>
    </source>
</evidence>